<feature type="transmembrane region" description="Helical" evidence="7">
    <location>
        <begin position="103"/>
        <end position="124"/>
    </location>
</feature>
<evidence type="ECO:0000256" key="5">
    <source>
        <dbReference type="ARBA" id="ARBA00022989"/>
    </source>
</evidence>
<dbReference type="SUPFAM" id="SSF161098">
    <property type="entry name" value="MetI-like"/>
    <property type="match status" value="1"/>
</dbReference>
<evidence type="ECO:0000256" key="6">
    <source>
        <dbReference type="ARBA" id="ARBA00023136"/>
    </source>
</evidence>
<gene>
    <name evidence="9" type="ORF">H9753_08835</name>
</gene>
<protein>
    <submittedName>
        <fullName evidence="9">Carbohydrate ABC transporter permease</fullName>
    </submittedName>
</protein>
<evidence type="ECO:0000256" key="7">
    <source>
        <dbReference type="RuleBase" id="RU363032"/>
    </source>
</evidence>
<evidence type="ECO:0000256" key="2">
    <source>
        <dbReference type="ARBA" id="ARBA00022448"/>
    </source>
</evidence>
<comment type="similarity">
    <text evidence="7">Belongs to the binding-protein-dependent transport system permease family.</text>
</comment>
<keyword evidence="6 7" id="KW-0472">Membrane</keyword>
<feature type="transmembrane region" description="Helical" evidence="7">
    <location>
        <begin position="136"/>
        <end position="155"/>
    </location>
</feature>
<dbReference type="PANTHER" id="PTHR43744">
    <property type="entry name" value="ABC TRANSPORTER PERMEASE PROTEIN MG189-RELATED-RELATED"/>
    <property type="match status" value="1"/>
</dbReference>
<feature type="transmembrane region" description="Helical" evidence="7">
    <location>
        <begin position="176"/>
        <end position="202"/>
    </location>
</feature>
<proteinExistence type="inferred from homology"/>
<reference evidence="9" key="1">
    <citation type="journal article" date="2021" name="PeerJ">
        <title>Extensive microbial diversity within the chicken gut microbiome revealed by metagenomics and culture.</title>
        <authorList>
            <person name="Gilroy R."/>
            <person name="Ravi A."/>
            <person name="Getino M."/>
            <person name="Pursley I."/>
            <person name="Horton D.L."/>
            <person name="Alikhan N.F."/>
            <person name="Baker D."/>
            <person name="Gharbi K."/>
            <person name="Hall N."/>
            <person name="Watson M."/>
            <person name="Adriaenssens E.M."/>
            <person name="Foster-Nyarko E."/>
            <person name="Jarju S."/>
            <person name="Secka A."/>
            <person name="Antonio M."/>
            <person name="Oren A."/>
            <person name="Chaudhuri R.R."/>
            <person name="La Ragione R."/>
            <person name="Hildebrand F."/>
            <person name="Pallen M.J."/>
        </authorList>
    </citation>
    <scope>NUCLEOTIDE SEQUENCE</scope>
    <source>
        <strain evidence="9">ChiBcec2-3848</strain>
    </source>
</reference>
<dbReference type="GO" id="GO:0005886">
    <property type="term" value="C:plasma membrane"/>
    <property type="evidence" value="ECO:0007669"/>
    <property type="project" value="UniProtKB-SubCell"/>
</dbReference>
<dbReference type="InterPro" id="IPR035906">
    <property type="entry name" value="MetI-like_sf"/>
</dbReference>
<dbReference type="PROSITE" id="PS50928">
    <property type="entry name" value="ABC_TM1"/>
    <property type="match status" value="1"/>
</dbReference>
<dbReference type="EMBL" id="DWVZ01000117">
    <property type="protein sequence ID" value="HJC63708.1"/>
    <property type="molecule type" value="Genomic_DNA"/>
</dbReference>
<dbReference type="GO" id="GO:0055085">
    <property type="term" value="P:transmembrane transport"/>
    <property type="evidence" value="ECO:0007669"/>
    <property type="project" value="InterPro"/>
</dbReference>
<sequence>MKKISKKTWINAVLAILFFLPLYWTIATSLKGKTEIYQTPPSLFPSSPTLENYIKIFTLDNGLYLGYLVNSFVITAVTILAVVLVSVLAGYGFSKLQLKGKKLLMACILAAIMIPFQALLNPLYSIMSRLHLLNTIPSMVLIYTTFQSPFCIYMMKNSFDMIPDSLLESARLDGAGAFSVFGRICLPLTWSSVATIAVYSAYTTWNDYLIALVFANSNSIKTFNVGLTNLAIGQYGTDWGLLTSSSIIGLTPILILFIFLQKYFIKGMLSGALK</sequence>
<reference evidence="9" key="2">
    <citation type="submission" date="2021-04" db="EMBL/GenBank/DDBJ databases">
        <authorList>
            <person name="Gilroy R."/>
        </authorList>
    </citation>
    <scope>NUCLEOTIDE SEQUENCE</scope>
    <source>
        <strain evidence="9">ChiBcec2-3848</strain>
    </source>
</reference>
<organism evidence="9 10">
    <name type="scientific">Candidatus Blautia merdavium</name>
    <dbReference type="NCBI Taxonomy" id="2838494"/>
    <lineage>
        <taxon>Bacteria</taxon>
        <taxon>Bacillati</taxon>
        <taxon>Bacillota</taxon>
        <taxon>Clostridia</taxon>
        <taxon>Lachnospirales</taxon>
        <taxon>Lachnospiraceae</taxon>
        <taxon>Blautia</taxon>
    </lineage>
</organism>
<accession>A0A9D2PMC3</accession>
<evidence type="ECO:0000256" key="1">
    <source>
        <dbReference type="ARBA" id="ARBA00004651"/>
    </source>
</evidence>
<evidence type="ECO:0000256" key="3">
    <source>
        <dbReference type="ARBA" id="ARBA00022475"/>
    </source>
</evidence>
<evidence type="ECO:0000256" key="4">
    <source>
        <dbReference type="ARBA" id="ARBA00022692"/>
    </source>
</evidence>
<dbReference type="InterPro" id="IPR000515">
    <property type="entry name" value="MetI-like"/>
</dbReference>
<name>A0A9D2PMC3_9FIRM</name>
<dbReference type="CDD" id="cd06261">
    <property type="entry name" value="TM_PBP2"/>
    <property type="match status" value="1"/>
</dbReference>
<dbReference type="PANTHER" id="PTHR43744:SF12">
    <property type="entry name" value="ABC TRANSPORTER PERMEASE PROTEIN MG189-RELATED"/>
    <property type="match status" value="1"/>
</dbReference>
<feature type="domain" description="ABC transmembrane type-1" evidence="8">
    <location>
        <begin position="68"/>
        <end position="260"/>
    </location>
</feature>
<feature type="transmembrane region" description="Helical" evidence="7">
    <location>
        <begin position="67"/>
        <end position="91"/>
    </location>
</feature>
<keyword evidence="4 7" id="KW-0812">Transmembrane</keyword>
<evidence type="ECO:0000313" key="9">
    <source>
        <dbReference type="EMBL" id="HJC63708.1"/>
    </source>
</evidence>
<keyword evidence="3" id="KW-1003">Cell membrane</keyword>
<evidence type="ECO:0000313" key="10">
    <source>
        <dbReference type="Proteomes" id="UP000823886"/>
    </source>
</evidence>
<evidence type="ECO:0000259" key="8">
    <source>
        <dbReference type="PROSITE" id="PS50928"/>
    </source>
</evidence>
<keyword evidence="5 7" id="KW-1133">Transmembrane helix</keyword>
<keyword evidence="2 7" id="KW-0813">Transport</keyword>
<dbReference type="Gene3D" id="1.10.3720.10">
    <property type="entry name" value="MetI-like"/>
    <property type="match status" value="1"/>
</dbReference>
<comment type="subcellular location">
    <subcellularLocation>
        <location evidence="1 7">Cell membrane</location>
        <topology evidence="1 7">Multi-pass membrane protein</topology>
    </subcellularLocation>
</comment>
<feature type="transmembrane region" description="Helical" evidence="7">
    <location>
        <begin position="239"/>
        <end position="260"/>
    </location>
</feature>
<comment type="caution">
    <text evidence="9">The sequence shown here is derived from an EMBL/GenBank/DDBJ whole genome shotgun (WGS) entry which is preliminary data.</text>
</comment>
<dbReference type="Proteomes" id="UP000823886">
    <property type="component" value="Unassembled WGS sequence"/>
</dbReference>
<dbReference type="AlphaFoldDB" id="A0A9D2PMC3"/>
<dbReference type="Pfam" id="PF00528">
    <property type="entry name" value="BPD_transp_1"/>
    <property type="match status" value="1"/>
</dbReference>